<evidence type="ECO:0000256" key="3">
    <source>
        <dbReference type="ARBA" id="ARBA00011370"/>
    </source>
</evidence>
<keyword evidence="22" id="KW-1185">Reference proteome</keyword>
<feature type="region of interest" description="Disordered" evidence="17">
    <location>
        <begin position="1712"/>
        <end position="1743"/>
    </location>
</feature>
<dbReference type="SMART" id="SM00146">
    <property type="entry name" value="PI3Kc"/>
    <property type="match status" value="1"/>
</dbReference>
<keyword evidence="12 16" id="KW-0539">Nucleus</keyword>
<dbReference type="GO" id="GO:0035556">
    <property type="term" value="P:intracellular signal transduction"/>
    <property type="evidence" value="ECO:0007669"/>
    <property type="project" value="UniProtKB-ARBA"/>
</dbReference>
<accession>A0A5C3LAF8</accession>
<dbReference type="InterPro" id="IPR036940">
    <property type="entry name" value="PI3/4_kinase_cat_sf"/>
</dbReference>
<evidence type="ECO:0000256" key="17">
    <source>
        <dbReference type="SAM" id="MobiDB-lite"/>
    </source>
</evidence>
<dbReference type="Pfam" id="PF02260">
    <property type="entry name" value="FATC"/>
    <property type="match status" value="1"/>
</dbReference>
<dbReference type="SMART" id="SM01342">
    <property type="entry name" value="TAN"/>
    <property type="match status" value="1"/>
</dbReference>
<dbReference type="PROSITE" id="PS00916">
    <property type="entry name" value="PI3_4_KINASE_2"/>
    <property type="match status" value="1"/>
</dbReference>
<dbReference type="CDD" id="cd05171">
    <property type="entry name" value="PIKKc_ATM"/>
    <property type="match status" value="1"/>
</dbReference>
<evidence type="ECO:0000256" key="13">
    <source>
        <dbReference type="ARBA" id="ARBA00025079"/>
    </source>
</evidence>
<dbReference type="Gene3D" id="1.10.1070.11">
    <property type="entry name" value="Phosphatidylinositol 3-/4-kinase, catalytic domain"/>
    <property type="match status" value="1"/>
</dbReference>
<dbReference type="PANTHER" id="PTHR37079">
    <property type="entry name" value="SERINE/THREONINE-PROTEIN KINASE ATM"/>
    <property type="match status" value="1"/>
</dbReference>
<dbReference type="GO" id="GO:0005634">
    <property type="term" value="C:nucleus"/>
    <property type="evidence" value="ECO:0007669"/>
    <property type="project" value="UniProtKB-SubCell"/>
</dbReference>
<comment type="subcellular location">
    <subcellularLocation>
        <location evidence="16">Chromosome</location>
        <location evidence="16">Telomere</location>
    </subcellularLocation>
    <subcellularLocation>
        <location evidence="1 16">Nucleus</location>
    </subcellularLocation>
</comment>
<evidence type="ECO:0000313" key="21">
    <source>
        <dbReference type="EMBL" id="TFK29645.1"/>
    </source>
</evidence>
<evidence type="ECO:0000256" key="12">
    <source>
        <dbReference type="ARBA" id="ARBA00023242"/>
    </source>
</evidence>
<evidence type="ECO:0000256" key="4">
    <source>
        <dbReference type="ARBA" id="ARBA00012513"/>
    </source>
</evidence>
<dbReference type="InterPro" id="IPR056802">
    <property type="entry name" value="ATR-like_M-HEAT"/>
</dbReference>
<dbReference type="GO" id="GO:0006325">
    <property type="term" value="P:chromatin organization"/>
    <property type="evidence" value="ECO:0007669"/>
    <property type="project" value="UniProtKB-KW"/>
</dbReference>
<feature type="domain" description="PI3K/PI4K catalytic" evidence="18">
    <location>
        <begin position="2684"/>
        <end position="2996"/>
    </location>
</feature>
<evidence type="ECO:0000259" key="19">
    <source>
        <dbReference type="PROSITE" id="PS51189"/>
    </source>
</evidence>
<organism evidence="21 22">
    <name type="scientific">Coprinopsis marcescibilis</name>
    <name type="common">Agaric fungus</name>
    <name type="synonym">Psathyrella marcescibilis</name>
    <dbReference type="NCBI Taxonomy" id="230819"/>
    <lineage>
        <taxon>Eukaryota</taxon>
        <taxon>Fungi</taxon>
        <taxon>Dikarya</taxon>
        <taxon>Basidiomycota</taxon>
        <taxon>Agaricomycotina</taxon>
        <taxon>Agaricomycetes</taxon>
        <taxon>Agaricomycetidae</taxon>
        <taxon>Agaricales</taxon>
        <taxon>Agaricineae</taxon>
        <taxon>Psathyrellaceae</taxon>
        <taxon>Coprinopsis</taxon>
    </lineage>
</organism>
<gene>
    <name evidence="21" type="ORF">FA15DRAFT_752447</name>
</gene>
<feature type="domain" description="FAT" evidence="19">
    <location>
        <begin position="1957"/>
        <end position="2559"/>
    </location>
</feature>
<dbReference type="Gene3D" id="3.30.1010.10">
    <property type="entry name" value="Phosphatidylinositol 3-kinase Catalytic Subunit, Chain A, domain 4"/>
    <property type="match status" value="1"/>
</dbReference>
<dbReference type="InterPro" id="IPR038980">
    <property type="entry name" value="ATM_plant"/>
</dbReference>
<dbReference type="PROSITE" id="PS51189">
    <property type="entry name" value="FAT"/>
    <property type="match status" value="1"/>
</dbReference>
<dbReference type="SUPFAM" id="SSF48371">
    <property type="entry name" value="ARM repeat"/>
    <property type="match status" value="1"/>
</dbReference>
<keyword evidence="16" id="KW-0156">Chromatin regulator</keyword>
<dbReference type="InterPro" id="IPR014009">
    <property type="entry name" value="PIK_FAT"/>
</dbReference>
<comment type="similarity">
    <text evidence="2 16">Belongs to the PI3/PI4-kinase family. ATM subfamily.</text>
</comment>
<evidence type="ECO:0000256" key="1">
    <source>
        <dbReference type="ARBA" id="ARBA00004123"/>
    </source>
</evidence>
<keyword evidence="11 16" id="KW-0067">ATP-binding</keyword>
<sequence>MASKSADAYVGLKNNRIKDRQEALQNLQTAFANDAVVESFSQNASNWPKLFSHMFEAIAIEKRDTKANALKRFEDTAKVLRWLVERSLKYLNTKALDALHRHIFSTLGTKELCTPVALDYLKILKYLASYPPHLEHLTADTWIEYAALCFNVILDDPLGTDLLEIDDQDNQADMHDSDDTTDSNNRKRRKIDRGSAPPRQTQSKTTRRRQISVSQEQVECSALLAIIFRSPNNPICIAKNPTLAEGILQKLQRILLKYPSESSILHDYLTVVALTLQHAGLNRVREVRSFALSTWEGYVGLWGLKERRLKEQLVVVLRHLFLYVLVDEPAFSDTSIGSFNIVEALTMLWSALDGEAQDRWGTNGLNMPALRLEISLPEPIYTGESAEKPFIANTFRAGWNFDPDQALSWAILELQATCARELFKLSESMHPPTPSAPRADKRIKLQNPVTAILESIDPGSASNVRNYYLQVLLFFIDQHWSVVHDAMKRKILEGLRPLVSLDDAEVQSWAFLNLAAIAFGEKHWADVNVSLLSSSQCPNVMDADDWDPFWNHAVRRATVPQVCRAACHLAHSLLIALYRFTPPSGHIFLSSSRVLVDIEAFGKDMDVQGPHAPYDSVCCFLDRCLKIASQDVRLYRMNLEEKVLNWLMDSWVITGAGKGLPLSHSINDVLMLLETISGIHKRSDLVLRPSLLSSPVVDSMKMERRVRVIRDFLLFAKLPSYASPKEPPVTQYTQHDLPLDPMPLANDSPAPSRNRERRISAYFQRMLDALSLEWGTRLTGKMPPNVEVAKRTLDFAIIAIVYEATLAMNSTLPTKRVMQAAGKLLVSVFSVAKSSRWTPEEKMTLTSALEPLVWRSQVDGEPAWEALTAPDFSHDGINRDELDSLPGLRTSDFSSSVRGSVLQAIWQNNDIYDSLTQLSNLFRLEIEEACEESDIQLMDIDDGDGFGPVKSSVSQGSIFSSEKLTLLRRNVDLRLLFLIRGPMLHSISGEMTRDRLLVDKLIDSAENHEWFSMILPIIVREIELGTLEFTSAQLKELFVIVSENIRTYDESRSRDMIVLTLRLLLSTIHLWPTPVGHDIFKYVQKLNEWAATKMMKGSLSWEVRDAYAQFLQRFLITDPNRDLFKQGQGRQNTHQVLVVLSNFAKDDDVHVRFRAAVTIPLLFRNGEGNLLELYNEIRKSFSSKIDDYEQMATRFLSLANIMVVSSSVRRGPYWHLLETCHHSSNYSTHIEAVLKATVERLGMPSLSSLFHAYSFQLAHGMVTKKDCDFLSFPPKLLGYRERTKCAEAAFRVFVPVYLVLRAWPQYENHCKVLQKQTADGIQEYFGDIVGFFVATYLDTRPDALDGEIEEELQEILQMEGDLVPDIQLHGDSVVAATLRTLGDQDCGTNGSIAKALQQDQQLGPKVTQVFQLLTRYRNLQRFAVHKPNVPCFGTSTILRALSWIFRTVPKVDTKATVYHVIHQIFSHIQDTPLVNEKFRLLNSLCLWIAYRHEYFNDATLLHTLLHGTSCLLSQPSLARAAQSILEWTFRNYRKLRTADTRLSRVLVRVSSICYDYANRTRDPALRELGTDLLSWIDEQTASLGAVPILLPLVQKALPVWPRDPSEKLAAMQKKVSVSDISAILQDDHIASNKFRVVRRLKDESLQGEVEFANREFWRLKEALPLARRLQEEDMAAFIDLLISKHGQIDSLNAELPALNTICTRHRRLYKNLEKERNEKEREKGRSKGNKDKEKERLEKKKNMEEEMDIARDAVIYGLMGLLQHESPSLVHNAYNTLRLMMSVLPSSNSSFQVWSPEFKAEAEFLQYYNRQPMLRPARKLSILLESEHYIELSAKFSDWITHLSLLISDILAVRYSVYGQLYSILSNNIATAEEMFPVLVYALLQAEQQAEFSSRESPKAVITAYLTKVLEFPNASITCLKSIVDVILHLRYFTPQTAQDKKDKRVNNNWLGISYQLLARSAVRCGAYTTALLFLELVQDSEPRIMLDKAVAEEIQYEIYAHIDEPDGFYGIRTENLHRFLLERLRHEQQWDKAFRFHGAGLEAGKGSMESDSVEGVVQSFHSFGFNRLAIDTLQASGTKAERHKGNSSSLNYQLGWRSETWDLPDSDAYTTGAPLYHALRCVHRERDLTAVDQHVHSALYREMDMLRSLGTESVRQIREVLQALMCLSQIVRWKSGPLQQDIQSKAIDVDKWSEFLTISNNFSFSDLENIMSVRISLIGSCRQAEEKLQIGTMLSPFLKQLVQLEKDCLLSLSRAARKAGQKQIALNSVLRARNLDSTQSFEVSREYANVLWSLKEEKVAVNFLNELVKECESTGVSATSRAKLYSKLGTWTSEAFLEKPTDIWEKYFDPAIKSLIQDSSCSASERAAVYHQCAIFADKQYHAILRSPDALRWKVYVERKKKEIQERNIEIQELQSRRDVQRLHDVSRAQKDAEKLLKADSEHYRRHNSSLNAFLRQALVMYSRCLEMTEDFDTDASIKFCSLWFANFDDDIIGDTVRKVMDSIPSRKFVFLAHQLSARITHSDHNSKSQEDLQRLILRLCREHPFHSVYQVYCLQADKVQIGASTDRRLSGRHSLSQLTQTTPSQDERCAAAKDVLEQLREDDFIGSKIRDIESCCEGYLQWAKLAISKDGRYDKRTQPSPFKIPRDMRILGLKRLKVPVLTADTPIDPTMQYLDCVWIEKYSDTFDTAGGVNLPKITTCFGSDGVKYKQLFKGEGKDDMRQDAVMEQVFELVNKVLDQDRETSRRSLRIRSYKVVPLGTQAGVLEFVGNTSPLREWLQNGHTTYEPTDMKPAEAGSKLKAVSTKSPEQRLKAYLEVIPKFKPVFRHFFTEKHRNPVLWFSTRLRYTRSVATNSIVGHILGLGDRHTSNILMDNSTGEVIHIDLGIAFDQGKLLPIPELVPFRLTRDVVDGMGTSGTQGVFQRCAEETLRVLRDGSDIIMTVLEVFKHDPLHSWTASEIKIRRVQDAPPQTPVSETNAARTVDLGIGIDMTSGTAQESADRALSSVARKLDKSLSVESTVNELIADATDVTKLGQIYCGWAPHM</sequence>
<dbReference type="Pfam" id="PF00454">
    <property type="entry name" value="PI3_PI4_kinase"/>
    <property type="match status" value="1"/>
</dbReference>
<dbReference type="EMBL" id="ML210148">
    <property type="protein sequence ID" value="TFK29645.1"/>
    <property type="molecule type" value="Genomic_DNA"/>
</dbReference>
<dbReference type="STRING" id="230819.A0A5C3LAF8"/>
<evidence type="ECO:0000256" key="9">
    <source>
        <dbReference type="ARBA" id="ARBA00022763"/>
    </source>
</evidence>
<evidence type="ECO:0000256" key="8">
    <source>
        <dbReference type="ARBA" id="ARBA00022741"/>
    </source>
</evidence>
<dbReference type="GO" id="GO:0106310">
    <property type="term" value="F:protein serine kinase activity"/>
    <property type="evidence" value="ECO:0007669"/>
    <property type="project" value="RHEA"/>
</dbReference>
<name>A0A5C3LAF8_COPMA</name>
<keyword evidence="16" id="KW-0779">Telomere</keyword>
<dbReference type="InterPro" id="IPR018936">
    <property type="entry name" value="PI3/4_kinase_CS"/>
</dbReference>
<comment type="catalytic activity">
    <reaction evidence="14 16">
        <text>L-threonyl-[protein] + ATP = O-phospho-L-threonyl-[protein] + ADP + H(+)</text>
        <dbReference type="Rhea" id="RHEA:46608"/>
        <dbReference type="Rhea" id="RHEA-COMP:11060"/>
        <dbReference type="Rhea" id="RHEA-COMP:11605"/>
        <dbReference type="ChEBI" id="CHEBI:15378"/>
        <dbReference type="ChEBI" id="CHEBI:30013"/>
        <dbReference type="ChEBI" id="CHEBI:30616"/>
        <dbReference type="ChEBI" id="CHEBI:61977"/>
        <dbReference type="ChEBI" id="CHEBI:456216"/>
        <dbReference type="EC" id="2.7.11.1"/>
    </reaction>
</comment>
<comment type="catalytic activity">
    <reaction evidence="15">
        <text>L-seryl-[protein] + ATP = O-phospho-L-seryl-[protein] + ADP + H(+)</text>
        <dbReference type="Rhea" id="RHEA:17989"/>
        <dbReference type="Rhea" id="RHEA-COMP:9863"/>
        <dbReference type="Rhea" id="RHEA-COMP:11604"/>
        <dbReference type="ChEBI" id="CHEBI:15378"/>
        <dbReference type="ChEBI" id="CHEBI:29999"/>
        <dbReference type="ChEBI" id="CHEBI:30616"/>
        <dbReference type="ChEBI" id="CHEBI:83421"/>
        <dbReference type="ChEBI" id="CHEBI:456216"/>
        <dbReference type="EC" id="2.7.11.1"/>
    </reaction>
</comment>
<comment type="subunit">
    <text evidence="3">Associates with DNA double-strand breaks.</text>
</comment>
<dbReference type="Pfam" id="PF11640">
    <property type="entry name" value="TAN"/>
    <property type="match status" value="1"/>
</dbReference>
<dbReference type="GO" id="GO:0004674">
    <property type="term" value="F:protein serine/threonine kinase activity"/>
    <property type="evidence" value="ECO:0007669"/>
    <property type="project" value="UniProtKB-KW"/>
</dbReference>
<keyword evidence="16" id="KW-0158">Chromosome</keyword>
<dbReference type="PANTHER" id="PTHR37079:SF4">
    <property type="entry name" value="SERINE_THREONINE-PROTEIN KINASE ATM"/>
    <property type="match status" value="1"/>
</dbReference>
<evidence type="ECO:0000313" key="22">
    <source>
        <dbReference type="Proteomes" id="UP000307440"/>
    </source>
</evidence>
<dbReference type="GO" id="GO:0006281">
    <property type="term" value="P:DNA repair"/>
    <property type="evidence" value="ECO:0007669"/>
    <property type="project" value="InterPro"/>
</dbReference>
<dbReference type="GO" id="GO:0005524">
    <property type="term" value="F:ATP binding"/>
    <property type="evidence" value="ECO:0007669"/>
    <property type="project" value="UniProtKB-KW"/>
</dbReference>
<evidence type="ECO:0000256" key="10">
    <source>
        <dbReference type="ARBA" id="ARBA00022777"/>
    </source>
</evidence>
<keyword evidence="6 16" id="KW-0723">Serine/threonine-protein kinase</keyword>
<dbReference type="PROSITE" id="PS51190">
    <property type="entry name" value="FATC"/>
    <property type="match status" value="1"/>
</dbReference>
<evidence type="ECO:0000256" key="15">
    <source>
        <dbReference type="ARBA" id="ARBA00048679"/>
    </source>
</evidence>
<evidence type="ECO:0000256" key="5">
    <source>
        <dbReference type="ARBA" id="ARBA00014619"/>
    </source>
</evidence>
<reference evidence="21 22" key="1">
    <citation type="journal article" date="2019" name="Nat. Ecol. Evol.">
        <title>Megaphylogeny resolves global patterns of mushroom evolution.</title>
        <authorList>
            <person name="Varga T."/>
            <person name="Krizsan K."/>
            <person name="Foldi C."/>
            <person name="Dima B."/>
            <person name="Sanchez-Garcia M."/>
            <person name="Sanchez-Ramirez S."/>
            <person name="Szollosi G.J."/>
            <person name="Szarkandi J.G."/>
            <person name="Papp V."/>
            <person name="Albert L."/>
            <person name="Andreopoulos W."/>
            <person name="Angelini C."/>
            <person name="Antonin V."/>
            <person name="Barry K.W."/>
            <person name="Bougher N.L."/>
            <person name="Buchanan P."/>
            <person name="Buyck B."/>
            <person name="Bense V."/>
            <person name="Catcheside P."/>
            <person name="Chovatia M."/>
            <person name="Cooper J."/>
            <person name="Damon W."/>
            <person name="Desjardin D."/>
            <person name="Finy P."/>
            <person name="Geml J."/>
            <person name="Haridas S."/>
            <person name="Hughes K."/>
            <person name="Justo A."/>
            <person name="Karasinski D."/>
            <person name="Kautmanova I."/>
            <person name="Kiss B."/>
            <person name="Kocsube S."/>
            <person name="Kotiranta H."/>
            <person name="LaButti K.M."/>
            <person name="Lechner B.E."/>
            <person name="Liimatainen K."/>
            <person name="Lipzen A."/>
            <person name="Lukacs Z."/>
            <person name="Mihaltcheva S."/>
            <person name="Morgado L.N."/>
            <person name="Niskanen T."/>
            <person name="Noordeloos M.E."/>
            <person name="Ohm R.A."/>
            <person name="Ortiz-Santana B."/>
            <person name="Ovrebo C."/>
            <person name="Racz N."/>
            <person name="Riley R."/>
            <person name="Savchenko A."/>
            <person name="Shiryaev A."/>
            <person name="Soop K."/>
            <person name="Spirin V."/>
            <person name="Szebenyi C."/>
            <person name="Tomsovsky M."/>
            <person name="Tulloss R.E."/>
            <person name="Uehling J."/>
            <person name="Grigoriev I.V."/>
            <person name="Vagvolgyi C."/>
            <person name="Papp T."/>
            <person name="Martin F.M."/>
            <person name="Miettinen O."/>
            <person name="Hibbett D.S."/>
            <person name="Nagy L.G."/>
        </authorList>
    </citation>
    <scope>NUCLEOTIDE SEQUENCE [LARGE SCALE GENOMIC DNA]</scope>
    <source>
        <strain evidence="21 22">CBS 121175</strain>
    </source>
</reference>
<evidence type="ECO:0000259" key="20">
    <source>
        <dbReference type="PROSITE" id="PS51190"/>
    </source>
</evidence>
<dbReference type="Proteomes" id="UP000307440">
    <property type="component" value="Unassembled WGS sequence"/>
</dbReference>
<evidence type="ECO:0000256" key="7">
    <source>
        <dbReference type="ARBA" id="ARBA00022679"/>
    </source>
</evidence>
<dbReference type="EC" id="2.7.11.1" evidence="4 16"/>
<keyword evidence="10 16" id="KW-0418">Kinase</keyword>
<feature type="domain" description="FATC" evidence="20">
    <location>
        <begin position="3014"/>
        <end position="3046"/>
    </location>
</feature>
<dbReference type="SUPFAM" id="SSF56112">
    <property type="entry name" value="Protein kinase-like (PK-like)"/>
    <property type="match status" value="1"/>
</dbReference>
<evidence type="ECO:0000256" key="16">
    <source>
        <dbReference type="RuleBase" id="RU365027"/>
    </source>
</evidence>
<dbReference type="InterPro" id="IPR016024">
    <property type="entry name" value="ARM-type_fold"/>
</dbReference>
<dbReference type="InterPro" id="IPR000403">
    <property type="entry name" value="PI3/4_kinase_cat_dom"/>
</dbReference>
<dbReference type="InterPro" id="IPR011009">
    <property type="entry name" value="Kinase-like_dom_sf"/>
</dbReference>
<dbReference type="InterPro" id="IPR003152">
    <property type="entry name" value="FATC_dom"/>
</dbReference>
<keyword evidence="8 16" id="KW-0547">Nucleotide-binding</keyword>
<evidence type="ECO:0000256" key="11">
    <source>
        <dbReference type="ARBA" id="ARBA00022840"/>
    </source>
</evidence>
<dbReference type="InterPro" id="IPR021668">
    <property type="entry name" value="TAN"/>
</dbReference>
<keyword evidence="7 16" id="KW-0808">Transferase</keyword>
<dbReference type="InterPro" id="IPR044107">
    <property type="entry name" value="PIKKc_ATM"/>
</dbReference>
<dbReference type="Pfam" id="PF25030">
    <property type="entry name" value="M-HEAT_ATR"/>
    <property type="match status" value="1"/>
</dbReference>
<proteinExistence type="inferred from homology"/>
<dbReference type="PROSITE" id="PS50290">
    <property type="entry name" value="PI3_4_KINASE_3"/>
    <property type="match status" value="1"/>
</dbReference>
<dbReference type="SMART" id="SM01343">
    <property type="entry name" value="FATC"/>
    <property type="match status" value="1"/>
</dbReference>
<comment type="function">
    <text evidence="13 16">Serine/threonine protein kinase which activates checkpoint signaling upon genotoxic stresses such as ionizing radiation (IR), ultraviolet light (UV), or DNA replication stalling, thereby acting as a DNA damage sensor. Recognizes the substrate consensus sequence [ST]-Q. Phosphorylates histone H2A to form H2AS128ph (gamma-H2A) at sites of DNA damage, involved in the regulation of DNA damage response mechanism. Required for the control of telomere length and genome stability.</text>
</comment>
<dbReference type="OrthoDB" id="381190at2759"/>
<evidence type="ECO:0000256" key="6">
    <source>
        <dbReference type="ARBA" id="ARBA00022527"/>
    </source>
</evidence>
<feature type="region of interest" description="Disordered" evidence="17">
    <location>
        <begin position="169"/>
        <end position="212"/>
    </location>
</feature>
<protein>
    <recommendedName>
        <fullName evidence="5 16">Serine/threonine-protein kinase Tel1</fullName>
        <ecNumber evidence="4 16">2.7.11.1</ecNumber>
    </recommendedName>
</protein>
<evidence type="ECO:0000259" key="18">
    <source>
        <dbReference type="PROSITE" id="PS50290"/>
    </source>
</evidence>
<dbReference type="GO" id="GO:0000781">
    <property type="term" value="C:chromosome, telomeric region"/>
    <property type="evidence" value="ECO:0007669"/>
    <property type="project" value="UniProtKB-SubCell"/>
</dbReference>
<keyword evidence="9 16" id="KW-0227">DNA damage</keyword>
<evidence type="ECO:0000256" key="14">
    <source>
        <dbReference type="ARBA" id="ARBA00047899"/>
    </source>
</evidence>
<evidence type="ECO:0000256" key="2">
    <source>
        <dbReference type="ARBA" id="ARBA00010769"/>
    </source>
</evidence>